<evidence type="ECO:0000313" key="2">
    <source>
        <dbReference type="Proteomes" id="UP000306192"/>
    </source>
</evidence>
<dbReference type="AlphaFoldDB" id="A0A4T2BZP9"/>
<name>A0A4T2BZP9_9MICO</name>
<protein>
    <submittedName>
        <fullName evidence="1">Uncharacterized protein</fullName>
    </submittedName>
</protein>
<comment type="caution">
    <text evidence="1">The sequence shown here is derived from an EMBL/GenBank/DDBJ whole genome shotgun (WGS) entry which is preliminary data.</text>
</comment>
<dbReference type="RefSeq" id="WP_136641995.1">
    <property type="nucleotide sequence ID" value="NZ_QYRT01000014.1"/>
</dbReference>
<organism evidence="1 2">
    <name type="scientific">Subtercola vilae</name>
    <dbReference type="NCBI Taxonomy" id="2056433"/>
    <lineage>
        <taxon>Bacteria</taxon>
        <taxon>Bacillati</taxon>
        <taxon>Actinomycetota</taxon>
        <taxon>Actinomycetes</taxon>
        <taxon>Micrococcales</taxon>
        <taxon>Microbacteriaceae</taxon>
        <taxon>Subtercola</taxon>
    </lineage>
</organism>
<dbReference type="EMBL" id="QYRT01000014">
    <property type="protein sequence ID" value="TIH36899.1"/>
    <property type="molecule type" value="Genomic_DNA"/>
</dbReference>
<gene>
    <name evidence="1" type="ORF">D4765_09135</name>
</gene>
<dbReference type="Proteomes" id="UP000306192">
    <property type="component" value="Unassembled WGS sequence"/>
</dbReference>
<sequence length="94" mass="10513">MELRARTPWGWRRAIGLSQSPAFDFCRGATGLSDLIFVSLANTRVAHIVAAGDDEQSERILSTARRELLTSSADDFAREWGFPPVSFMEGIRNR</sequence>
<evidence type="ECO:0000313" key="1">
    <source>
        <dbReference type="EMBL" id="TIH36899.1"/>
    </source>
</evidence>
<accession>A0A4T2BZP9</accession>
<reference evidence="1 2" key="1">
    <citation type="journal article" date="2019" name="Microorganisms">
        <title>Systematic Affiliation and Genome Analysis of Subtercola vilae DB165(T) with Particular Emphasis on Cold Adaptation of an Isolate from a High-Altitude Cold Volcano Lake.</title>
        <authorList>
            <person name="Villalobos A.S."/>
            <person name="Wiese J."/>
            <person name="Imhoff J.F."/>
            <person name="Dorador C."/>
            <person name="Keller A."/>
            <person name="Hentschel U."/>
        </authorList>
    </citation>
    <scope>NUCLEOTIDE SEQUENCE [LARGE SCALE GENOMIC DNA]</scope>
    <source>
        <strain evidence="1 2">DB165</strain>
    </source>
</reference>
<keyword evidence="2" id="KW-1185">Reference proteome</keyword>
<proteinExistence type="predicted"/>